<organism evidence="7 8">
    <name type="scientific">Synchytrium endobioticum</name>
    <dbReference type="NCBI Taxonomy" id="286115"/>
    <lineage>
        <taxon>Eukaryota</taxon>
        <taxon>Fungi</taxon>
        <taxon>Fungi incertae sedis</taxon>
        <taxon>Chytridiomycota</taxon>
        <taxon>Chytridiomycota incertae sedis</taxon>
        <taxon>Chytridiomycetes</taxon>
        <taxon>Synchytriales</taxon>
        <taxon>Synchytriaceae</taxon>
        <taxon>Synchytrium</taxon>
    </lineage>
</organism>
<feature type="compositionally biased region" description="Polar residues" evidence="5">
    <location>
        <begin position="1098"/>
        <end position="1111"/>
    </location>
</feature>
<dbReference type="InterPro" id="IPR044998">
    <property type="entry name" value="Timeless"/>
</dbReference>
<comment type="caution">
    <text evidence="7">The sequence shown here is derived from an EMBL/GenBank/DDBJ whole genome shotgun (WGS) entry which is preliminary data.</text>
</comment>
<accession>A0A507CM47</accession>
<dbReference type="AlphaFoldDB" id="A0A507CM47"/>
<dbReference type="GO" id="GO:0031298">
    <property type="term" value="C:replication fork protection complex"/>
    <property type="evidence" value="ECO:0007669"/>
    <property type="project" value="TreeGrafter"/>
</dbReference>
<dbReference type="GO" id="GO:0000076">
    <property type="term" value="P:DNA replication checkpoint signaling"/>
    <property type="evidence" value="ECO:0007669"/>
    <property type="project" value="TreeGrafter"/>
</dbReference>
<dbReference type="GO" id="GO:0006281">
    <property type="term" value="P:DNA repair"/>
    <property type="evidence" value="ECO:0007669"/>
    <property type="project" value="TreeGrafter"/>
</dbReference>
<dbReference type="GO" id="GO:0003677">
    <property type="term" value="F:DNA binding"/>
    <property type="evidence" value="ECO:0007669"/>
    <property type="project" value="TreeGrafter"/>
</dbReference>
<evidence type="ECO:0000256" key="1">
    <source>
        <dbReference type="ARBA" id="ARBA00004123"/>
    </source>
</evidence>
<dbReference type="VEuPathDB" id="FungiDB:SeMB42_g07723"/>
<feature type="domain" description="Timeless N-terminal" evidence="6">
    <location>
        <begin position="72"/>
        <end position="322"/>
    </location>
</feature>
<evidence type="ECO:0000256" key="2">
    <source>
        <dbReference type="ARBA" id="ARBA00022880"/>
    </source>
</evidence>
<feature type="compositionally biased region" description="Basic and acidic residues" evidence="5">
    <location>
        <begin position="1021"/>
        <end position="1037"/>
    </location>
</feature>
<evidence type="ECO:0000256" key="5">
    <source>
        <dbReference type="SAM" id="MobiDB-lite"/>
    </source>
</evidence>
<dbReference type="OrthoDB" id="310853at2759"/>
<dbReference type="Proteomes" id="UP000320475">
    <property type="component" value="Unassembled WGS sequence"/>
</dbReference>
<comment type="subcellular location">
    <subcellularLocation>
        <location evidence="1">Nucleus</location>
    </subcellularLocation>
</comment>
<dbReference type="PANTHER" id="PTHR22940:SF4">
    <property type="entry name" value="PROTEIN TIMELESS HOMOLOG"/>
    <property type="match status" value="1"/>
</dbReference>
<evidence type="ECO:0000259" key="6">
    <source>
        <dbReference type="Pfam" id="PF04821"/>
    </source>
</evidence>
<dbReference type="EMBL" id="QEAM01000415">
    <property type="protein sequence ID" value="TPX40076.1"/>
    <property type="molecule type" value="Genomic_DNA"/>
</dbReference>
<keyword evidence="3" id="KW-0539">Nucleus</keyword>
<gene>
    <name evidence="7" type="ORF">SeLEV6574_g06796</name>
</gene>
<dbReference type="Pfam" id="PF04821">
    <property type="entry name" value="TIMELESS"/>
    <property type="match status" value="1"/>
</dbReference>
<feature type="region of interest" description="Disordered" evidence="5">
    <location>
        <begin position="898"/>
        <end position="972"/>
    </location>
</feature>
<name>A0A507CM47_9FUNG</name>
<sequence length="1119" mass="128817">MEAIEDDRPEMSEDDPDKQAAADASAGLKSRALPKKVKEQLLNICAALGGVEDLVQEIENEDASISTTSARKYVVGDEALDCVRDLRKYLKFDHTSVERAISTQLGEWQILQDHLIPIFLSEDTDDKLRFAILELWVPMTWAIDPKTKNARLQLYILQDYKLAFLADDILQALRNELFKPLSVPFNERTSRENAKLRLILSLFRNLLGIKDVRASVSASHEEYFRAHLQEQLVLRMKEQAILETIVTFSASMEEKTFSEWNLLVLEIVYLLFKDRDPKELATGHERSDNVVLKDTMKEDQDRKRLVASISSRHSRFGGTLSIHLAPGKTHNVHSAPTALKSVDQALNVGKTNKSWNAGRKKAIIEKDIDTKSRVLDTQARSALAECAEQFLSEAFNVLMICVKKDFDAERTKVREDDHVRFLRVISFFLCYFSICQEKKPNKFDFDTVLGIVDVYGMKYVCKRLHLYRTEKKFTEVQITLDCLKDMLRVVDSMAGSSDEDYKQTSFQAQHKLFYEGANVQALALLCKDTTIQIPSYLEPLIETTHIYFKMLENFSKTRNNFIMRKAKRGGGSRHKEDKDTMNYYVDDTEIKMPTYAEKEVNMLEIERDFANEGVVLNYSAMLSHYQKCDERFLYYIAVMFHRIFVKLKSEAYFYKLSTLELFQRIMNDRATIQNTRGYREVYNFIKYAVSRLFKRLGENPLLYIQVFYPKFKKDSMRMILGELPETPPRPDPHAPLKFGDDEEIEVKQTIPYDQKLRVAVVALAEAGHKEFLNWFVKTWSSVCDARQDEEFDAEAARERGEDPPDIRDFELRGLEGQTPEIDNLLAKNNLVRMLFNLLGMTRLEVDEQVLWLIPKNLKMADFAVRRALLEEFLEDPTLPVKKSLAKLIVKKGEKKERKRKSRVAEIDSESPSTDHDSGDSDEGSGSQKNTKKKDKSRRDNDKRPKKRRKVNESDGEDDGPQRELSEKFILDSDDDEDYDEAFFRREADLRAKVTAKRKEEAEKLKADERRDLEQRVARLAERKRAIEARTKSFKDGDESTPATTQATTATAKSKIKAPRSATVKSGRNKPVISDDEARNSDSSSSSSSSDDEEDSDQLKSATEHSMSSFKQQGWWLDAD</sequence>
<feature type="region of interest" description="Disordered" evidence="5">
    <location>
        <begin position="1"/>
        <end position="27"/>
    </location>
</feature>
<keyword evidence="4" id="KW-0131">Cell cycle</keyword>
<feature type="region of interest" description="Disordered" evidence="5">
    <location>
        <begin position="1021"/>
        <end position="1119"/>
    </location>
</feature>
<feature type="compositionally biased region" description="Basic and acidic residues" evidence="5">
    <location>
        <begin position="959"/>
        <end position="970"/>
    </location>
</feature>
<dbReference type="GO" id="GO:0043111">
    <property type="term" value="P:replication fork arrest"/>
    <property type="evidence" value="ECO:0007669"/>
    <property type="project" value="TreeGrafter"/>
</dbReference>
<feature type="compositionally biased region" description="Acidic residues" evidence="5">
    <location>
        <begin position="1"/>
        <end position="16"/>
    </location>
</feature>
<evidence type="ECO:0000313" key="7">
    <source>
        <dbReference type="EMBL" id="TPX40076.1"/>
    </source>
</evidence>
<evidence type="ECO:0000313" key="8">
    <source>
        <dbReference type="Proteomes" id="UP000320475"/>
    </source>
</evidence>
<feature type="compositionally biased region" description="Low complexity" evidence="5">
    <location>
        <begin position="1040"/>
        <end position="1051"/>
    </location>
</feature>
<dbReference type="InterPro" id="IPR006906">
    <property type="entry name" value="Timeless_N"/>
</dbReference>
<reference evidence="7 8" key="1">
    <citation type="journal article" date="2019" name="Sci. Rep.">
        <title>Comparative genomics of chytrid fungi reveal insights into the obligate biotrophic and pathogenic lifestyle of Synchytrium endobioticum.</title>
        <authorList>
            <person name="van de Vossenberg B.T.L.H."/>
            <person name="Warris S."/>
            <person name="Nguyen H.D.T."/>
            <person name="van Gent-Pelzer M.P.E."/>
            <person name="Joly D.L."/>
            <person name="van de Geest H.C."/>
            <person name="Bonants P.J.M."/>
            <person name="Smith D.S."/>
            <person name="Levesque C.A."/>
            <person name="van der Lee T.A.J."/>
        </authorList>
    </citation>
    <scope>NUCLEOTIDE SEQUENCE [LARGE SCALE GENOMIC DNA]</scope>
    <source>
        <strain evidence="7 8">LEV6574</strain>
    </source>
</reference>
<proteinExistence type="predicted"/>
<evidence type="ECO:0000256" key="3">
    <source>
        <dbReference type="ARBA" id="ARBA00023242"/>
    </source>
</evidence>
<protein>
    <recommendedName>
        <fullName evidence="6">Timeless N-terminal domain-containing protein</fullName>
    </recommendedName>
</protein>
<keyword evidence="2" id="KW-0236">DNA replication inhibitor</keyword>
<dbReference type="PANTHER" id="PTHR22940">
    <property type="entry name" value="TIMEOUT/TIMELESS-2"/>
    <property type="match status" value="1"/>
</dbReference>
<evidence type="ECO:0000256" key="4">
    <source>
        <dbReference type="ARBA" id="ARBA00023306"/>
    </source>
</evidence>